<protein>
    <submittedName>
        <fullName evidence="8">Response regulator</fullName>
    </submittedName>
</protein>
<dbReference type="CDD" id="cd00156">
    <property type="entry name" value="REC"/>
    <property type="match status" value="1"/>
</dbReference>
<dbReference type="Gene3D" id="3.40.50.2300">
    <property type="match status" value="3"/>
</dbReference>
<feature type="modified residue" description="Phosphohistidine" evidence="2">
    <location>
        <position position="292"/>
    </location>
</feature>
<feature type="domain" description="OmpR/PhoB-type" evidence="7">
    <location>
        <begin position="124"/>
        <end position="223"/>
    </location>
</feature>
<dbReference type="SUPFAM" id="SSF52172">
    <property type="entry name" value="CheY-like"/>
    <property type="match status" value="3"/>
</dbReference>
<reference evidence="8 9" key="1">
    <citation type="journal article" date="2021" name="Genome Biol. Evol.">
        <title>Complete Genome Sequencing of a Novel Gloeobacter Species from a Waterfall Cave in Mexico.</title>
        <authorList>
            <person name="Saw J.H."/>
            <person name="Cardona T."/>
            <person name="Montejano G."/>
        </authorList>
    </citation>
    <scope>NUCLEOTIDE SEQUENCE [LARGE SCALE GENOMIC DNA]</scope>
    <source>
        <strain evidence="8">MG652769</strain>
    </source>
</reference>
<dbReference type="PANTHER" id="PTHR48111:SF15">
    <property type="entry name" value="OMPR SUBFAMILY"/>
    <property type="match status" value="1"/>
</dbReference>
<proteinExistence type="predicted"/>
<keyword evidence="9" id="KW-1185">Reference proteome</keyword>
<dbReference type="InterPro" id="IPR001789">
    <property type="entry name" value="Sig_transdc_resp-reg_receiver"/>
</dbReference>
<feature type="domain" description="Response regulatory" evidence="5">
    <location>
        <begin position="358"/>
        <end position="480"/>
    </location>
</feature>
<keyword evidence="3" id="KW-0597">Phosphoprotein</keyword>
<evidence type="ECO:0000256" key="2">
    <source>
        <dbReference type="PROSITE-ProRule" id="PRU00110"/>
    </source>
</evidence>
<evidence type="ECO:0000256" key="3">
    <source>
        <dbReference type="PROSITE-ProRule" id="PRU00169"/>
    </source>
</evidence>
<dbReference type="InterPro" id="IPR039420">
    <property type="entry name" value="WalR-like"/>
</dbReference>
<feature type="domain" description="HPt" evidence="6">
    <location>
        <begin position="253"/>
        <end position="356"/>
    </location>
</feature>
<dbReference type="CDD" id="cd00088">
    <property type="entry name" value="HPT"/>
    <property type="match status" value="1"/>
</dbReference>
<dbReference type="SUPFAM" id="SSF47226">
    <property type="entry name" value="Histidine-containing phosphotransfer domain, HPT domain"/>
    <property type="match status" value="1"/>
</dbReference>
<dbReference type="SMART" id="SM00862">
    <property type="entry name" value="Trans_reg_C"/>
    <property type="match status" value="1"/>
</dbReference>
<dbReference type="EMBL" id="CP063845">
    <property type="protein sequence ID" value="UFP92784.1"/>
    <property type="molecule type" value="Genomic_DNA"/>
</dbReference>
<evidence type="ECO:0000313" key="9">
    <source>
        <dbReference type="Proteomes" id="UP001054846"/>
    </source>
</evidence>
<feature type="modified residue" description="4-aspartylphosphate" evidence="3">
    <location>
        <position position="51"/>
    </location>
</feature>
<dbReference type="Pfam" id="PF00486">
    <property type="entry name" value="Trans_reg_C"/>
    <property type="match status" value="1"/>
</dbReference>
<dbReference type="InterPro" id="IPR036641">
    <property type="entry name" value="HPT_dom_sf"/>
</dbReference>
<dbReference type="PROSITE" id="PS51755">
    <property type="entry name" value="OMPR_PHOB"/>
    <property type="match status" value="1"/>
</dbReference>
<feature type="domain" description="Response regulatory" evidence="5">
    <location>
        <begin position="489"/>
        <end position="605"/>
    </location>
</feature>
<dbReference type="InterPro" id="IPR008207">
    <property type="entry name" value="Sig_transdc_His_kin_Hpt_dom"/>
</dbReference>
<dbReference type="Proteomes" id="UP001054846">
    <property type="component" value="Chromosome"/>
</dbReference>
<dbReference type="CDD" id="cd00383">
    <property type="entry name" value="trans_reg_C"/>
    <property type="match status" value="1"/>
</dbReference>
<evidence type="ECO:0000256" key="1">
    <source>
        <dbReference type="ARBA" id="ARBA00023125"/>
    </source>
</evidence>
<dbReference type="PROSITE" id="PS50110">
    <property type="entry name" value="RESPONSE_REGULATORY"/>
    <property type="match status" value="3"/>
</dbReference>
<dbReference type="Gene3D" id="6.10.250.690">
    <property type="match status" value="1"/>
</dbReference>
<sequence>MKVLLAEDDESVAEVLQEFLVHQRHLVDVTGDGEAAWNLIELGNYDLILLDVLLPKLDGISLCRRLRSKGHRMPVLLLTGLDASTDKVAGLDAGADDYVVKPCDLAELAARIRALLRRGGAALPPVLEWGPLRLDPNTCEVSYQGQPLHLTPKEYNLLELFLRGGRRVYSRSAIVDHLWPFEEPPEEDTVKAHVKGLRHKLRAVGAPADLIETVYGLGYRLKPQASLETETATAQISPAAVRGQLHSALAGIWERSKANVLARVAVLERASLAMLEARLDDALRQQAEREAHKLAGSLGTFGFREGSRLARSMEQALQAGLSPTRERALRFAEGIVALQRELEGAAPAPERPLENHPRVLAVDPDQPLAQALQDAAGEVFLLDIVCGVEAAHDWMEHHRPDLIVLDLHPVLAERLPAADEAARWSLLGELATRQPPIPALVLSDRHSFEERIEATRLGSRAFLEKPVGPERVIGTVERVLERARRRTAKVMIVDDDAPLLAALRALLAPWGLQLLTLADPLQFWQQLESFRPDLLVLDVEMPHLSGIELCRIVRGDPQWQWLPVLFLSCHTDEETIQRAWAGGADDFVAKPVSGPNLAMRILNRLERRRSPR</sequence>
<evidence type="ECO:0000256" key="4">
    <source>
        <dbReference type="PROSITE-ProRule" id="PRU01091"/>
    </source>
</evidence>
<dbReference type="PROSITE" id="PS50894">
    <property type="entry name" value="HPT"/>
    <property type="match status" value="1"/>
</dbReference>
<dbReference type="Gene3D" id="1.10.10.10">
    <property type="entry name" value="Winged helix-like DNA-binding domain superfamily/Winged helix DNA-binding domain"/>
    <property type="match status" value="1"/>
</dbReference>
<feature type="modified residue" description="4-aspartylphosphate" evidence="3">
    <location>
        <position position="538"/>
    </location>
</feature>
<dbReference type="InterPro" id="IPR036388">
    <property type="entry name" value="WH-like_DNA-bd_sf"/>
</dbReference>
<dbReference type="RefSeq" id="WP_230839779.1">
    <property type="nucleotide sequence ID" value="NZ_CP063845.1"/>
</dbReference>
<dbReference type="SMART" id="SM00448">
    <property type="entry name" value="REC"/>
    <property type="match status" value="3"/>
</dbReference>
<evidence type="ECO:0000259" key="6">
    <source>
        <dbReference type="PROSITE" id="PS50894"/>
    </source>
</evidence>
<feature type="modified residue" description="4-aspartylphosphate" evidence="3">
    <location>
        <position position="406"/>
    </location>
</feature>
<feature type="DNA-binding region" description="OmpR/PhoB-type" evidence="4">
    <location>
        <begin position="124"/>
        <end position="223"/>
    </location>
</feature>
<evidence type="ECO:0000259" key="7">
    <source>
        <dbReference type="PROSITE" id="PS51755"/>
    </source>
</evidence>
<dbReference type="InterPro" id="IPR011006">
    <property type="entry name" value="CheY-like_superfamily"/>
</dbReference>
<keyword evidence="1 4" id="KW-0238">DNA-binding</keyword>
<dbReference type="Gene3D" id="1.20.120.160">
    <property type="entry name" value="HPT domain"/>
    <property type="match status" value="1"/>
</dbReference>
<evidence type="ECO:0000313" key="8">
    <source>
        <dbReference type="EMBL" id="UFP92784.1"/>
    </source>
</evidence>
<name>A0ABY3PGL7_9CYAN</name>
<accession>A0ABY3PGL7</accession>
<organism evidence="8 9">
    <name type="scientific">Gloeobacter morelensis MG652769</name>
    <dbReference type="NCBI Taxonomy" id="2781736"/>
    <lineage>
        <taxon>Bacteria</taxon>
        <taxon>Bacillati</taxon>
        <taxon>Cyanobacteriota</taxon>
        <taxon>Cyanophyceae</taxon>
        <taxon>Gloeobacterales</taxon>
        <taxon>Gloeobacteraceae</taxon>
        <taxon>Gloeobacter</taxon>
        <taxon>Gloeobacter morelensis</taxon>
    </lineage>
</organism>
<dbReference type="Pfam" id="PF00072">
    <property type="entry name" value="Response_reg"/>
    <property type="match status" value="2"/>
</dbReference>
<dbReference type="Pfam" id="PF01627">
    <property type="entry name" value="Hpt"/>
    <property type="match status" value="1"/>
</dbReference>
<dbReference type="PANTHER" id="PTHR48111">
    <property type="entry name" value="REGULATOR OF RPOS"/>
    <property type="match status" value="1"/>
</dbReference>
<feature type="domain" description="Response regulatory" evidence="5">
    <location>
        <begin position="2"/>
        <end position="116"/>
    </location>
</feature>
<gene>
    <name evidence="8" type="ORF">ISF26_13190</name>
</gene>
<dbReference type="InterPro" id="IPR001867">
    <property type="entry name" value="OmpR/PhoB-type_DNA-bd"/>
</dbReference>
<evidence type="ECO:0000259" key="5">
    <source>
        <dbReference type="PROSITE" id="PS50110"/>
    </source>
</evidence>